<organism evidence="2">
    <name type="scientific">hydrothermal vent metagenome</name>
    <dbReference type="NCBI Taxonomy" id="652676"/>
    <lineage>
        <taxon>unclassified sequences</taxon>
        <taxon>metagenomes</taxon>
        <taxon>ecological metagenomes</taxon>
    </lineage>
</organism>
<evidence type="ECO:0000259" key="1">
    <source>
        <dbReference type="Pfam" id="PF01345"/>
    </source>
</evidence>
<feature type="non-terminal residue" evidence="2">
    <location>
        <position position="1"/>
    </location>
</feature>
<dbReference type="SUPFAM" id="SSF49313">
    <property type="entry name" value="Cadherin-like"/>
    <property type="match status" value="1"/>
</dbReference>
<dbReference type="EMBL" id="UOEW01000137">
    <property type="protein sequence ID" value="VAW36284.1"/>
    <property type="molecule type" value="Genomic_DNA"/>
</dbReference>
<reference evidence="2" key="1">
    <citation type="submission" date="2018-06" db="EMBL/GenBank/DDBJ databases">
        <authorList>
            <person name="Zhirakovskaya E."/>
        </authorList>
    </citation>
    <scope>NUCLEOTIDE SEQUENCE</scope>
</reference>
<sequence length="1415" mass="154157">ASSDPDNTNAKFFIRIDSMTGVNDVNGSGVIVAGEVAEIHWLIVPAPGTGGLTPVGIRYGVGATVSYTYGEESQTVNVAPDFIIVTPTPLLKLDYFLPADVFGDDPLTPEVEAIEPFDLGLRISNTGAGFADQLKIESAQPVIVENQQGLLIDFELLGTSVNDAPVTNSLLADIGLLEAGESAMVSWLMQSSLNGEFISFEADFVHSDELGGQLTSLIDAPIDTHILFHRVLVDYSGRDQIRDFLAYDQDILRVYESNGGQAQVIDESSGNVVTDLGVVDGKQKYQINFNTIAGAGFVRWSDPYNGVIQEVTAFRSDGKLLPDDNIWQYRIETSPGVYERYFGLFDVDSTGQYEIIINATAPNVAPVITVVTPQNGEVNTQLTFDIEVTDANIGDTISLVSIGAPSGSSVSYVSGNTWRFSWLPQQADVGTIDFILSASDQTLVTTEPVQLIVTPAGFIDVDTDGMADDWEMSHFGNLDETADGDFDLDSASNLQEHDFGGNPTIEDRPTVPKIFNVNDGATLVSNQTEFTVINSNSATEASVVYEFELYQNQISETPLATASIVEALVQTTWAHGIILLEDATYLWRVRAFDGVTPSVWNYDSFKYSAVNNPPIYCSLDSPIASQVINTTQPYLSIVAASDVDSDELFYNYQIFSDAELNNEIANSGWLNGNTLLTDNGLILQWQAPLIFSDTNTYYWQVSVKDELTTQNCGSGSFVINLNTSIPTGYTIVAPVGTALNDINVDLLVEHDANAINADDYSYYFEIDTLITFSSPALQQSAAINVDANNQVSWSLTNLDNDTIYYWRVKAFDSNENGQWIYARFRTDLATPRLILDAINPANNSWVSTLNPILKFQLDNRVKNLDNFTVEIYDDADANNLIFSQTIVDEQFIAADLVDRKYYYWQVRANLTNGSSSDYIPLQQFYIINEQVNDAPMFEFVSLTSTEENSTDIYTINWLDSDDDSNANIALYYDDNATGADGQLIINGIFEDDVSDSYAWDISAINNGEYYLYAIINDGNSSATVYSDNALIIEHHAINVQSSGFITSETGDFVTVSISLNKPPIDFVLIPVSVSEVDEAGLNVAQLLFTPTNWMDTQEIIVTGIDDTINDADQDYELLFGNVQSTDQDYANISLDSIALTNIGDGVYTPLVDIEMVKNIISSGPYYPGDMVSYELIISNQGEDDATGIVVTENMTNLTLVSASGGNCVPADTFPCTIALITAASSETITLVASINALGVFDNSASAHAEQTDIDDTNNTDDTNNNGISAGPDLGITISNCVSELSFDQNTIYEITVLNLGDLAISNARITSNMSVHLDNIIWQCQGFNGASCSQDNGVDNIDELMDFPIGSSVTYLVSARVIGAVDEIVSNTATIMMPGGITDINLSNNNAVDSDAIINLIFMDGFELINNNQCN</sequence>
<dbReference type="Pfam" id="PF01345">
    <property type="entry name" value="DUF11"/>
    <property type="match status" value="2"/>
</dbReference>
<protein>
    <recommendedName>
        <fullName evidence="1">DUF11 domain-containing protein</fullName>
    </recommendedName>
</protein>
<feature type="domain" description="DUF11" evidence="1">
    <location>
        <begin position="1272"/>
        <end position="1391"/>
    </location>
</feature>
<name>A0A3B0VY30_9ZZZZ</name>
<gene>
    <name evidence="2" type="ORF">MNBD_GAMMA01-1486</name>
</gene>
<dbReference type="Gene3D" id="2.60.40.10">
    <property type="entry name" value="Immunoglobulins"/>
    <property type="match status" value="4"/>
</dbReference>
<dbReference type="InterPro" id="IPR013783">
    <property type="entry name" value="Ig-like_fold"/>
</dbReference>
<dbReference type="InterPro" id="IPR015919">
    <property type="entry name" value="Cadherin-like_sf"/>
</dbReference>
<accession>A0A3B0VY30</accession>
<evidence type="ECO:0000313" key="2">
    <source>
        <dbReference type="EMBL" id="VAW36284.1"/>
    </source>
</evidence>
<proteinExistence type="predicted"/>
<dbReference type="GO" id="GO:0016020">
    <property type="term" value="C:membrane"/>
    <property type="evidence" value="ECO:0007669"/>
    <property type="project" value="InterPro"/>
</dbReference>
<dbReference type="GO" id="GO:0005509">
    <property type="term" value="F:calcium ion binding"/>
    <property type="evidence" value="ECO:0007669"/>
    <property type="project" value="InterPro"/>
</dbReference>
<dbReference type="InterPro" id="IPR047589">
    <property type="entry name" value="DUF11_rpt"/>
</dbReference>
<feature type="domain" description="DUF11" evidence="1">
    <location>
        <begin position="1152"/>
        <end position="1262"/>
    </location>
</feature>
<dbReference type="NCBIfam" id="TIGR01451">
    <property type="entry name" value="B_ant_repeat"/>
    <property type="match status" value="1"/>
</dbReference>
<dbReference type="InterPro" id="IPR001434">
    <property type="entry name" value="OmcB-like_DUF11"/>
</dbReference>